<dbReference type="EMBL" id="JAHCVK010000003">
    <property type="protein sequence ID" value="MBT0653215.1"/>
    <property type="molecule type" value="Genomic_DNA"/>
</dbReference>
<feature type="chain" id="PRO_5046268596" evidence="1">
    <location>
        <begin position="32"/>
        <end position="148"/>
    </location>
</feature>
<evidence type="ECO:0000256" key="1">
    <source>
        <dbReference type="SAM" id="SignalP"/>
    </source>
</evidence>
<name>A0ABS5SCW4_9BACT</name>
<comment type="caution">
    <text evidence="2">The sequence shown here is derived from an EMBL/GenBank/DDBJ whole genome shotgun (WGS) entry which is preliminary data.</text>
</comment>
<reference evidence="2 3" key="1">
    <citation type="submission" date="2021-05" db="EMBL/GenBank/DDBJ databases">
        <title>The draft genome of Geobacter luticola JCM 17780.</title>
        <authorList>
            <person name="Xu Z."/>
            <person name="Masuda Y."/>
            <person name="Itoh H."/>
            <person name="Senoo K."/>
        </authorList>
    </citation>
    <scope>NUCLEOTIDE SEQUENCE [LARGE SCALE GENOMIC DNA]</scope>
    <source>
        <strain evidence="2 3">JCM 17780</strain>
    </source>
</reference>
<evidence type="ECO:0000313" key="3">
    <source>
        <dbReference type="Proteomes" id="UP000756860"/>
    </source>
</evidence>
<proteinExistence type="predicted"/>
<evidence type="ECO:0000313" key="2">
    <source>
        <dbReference type="EMBL" id="MBT0653215.1"/>
    </source>
</evidence>
<dbReference type="Proteomes" id="UP000756860">
    <property type="component" value="Unassembled WGS sequence"/>
</dbReference>
<dbReference type="NCBIfam" id="NF040494">
    <property type="entry name" value="nitrored_ArsF"/>
    <property type="match status" value="1"/>
</dbReference>
<protein>
    <submittedName>
        <fullName evidence="2">Uncharacterized protein</fullName>
    </submittedName>
</protein>
<dbReference type="RefSeq" id="WP_214175222.1">
    <property type="nucleotide sequence ID" value="NZ_JAHCVK010000003.1"/>
</dbReference>
<dbReference type="InterPro" id="IPR047698">
    <property type="entry name" value="ArsF-like"/>
</dbReference>
<keyword evidence="1" id="KW-0732">Signal</keyword>
<organism evidence="2 3">
    <name type="scientific">Geomobilimonas luticola</name>
    <dbReference type="NCBI Taxonomy" id="1114878"/>
    <lineage>
        <taxon>Bacteria</taxon>
        <taxon>Pseudomonadati</taxon>
        <taxon>Thermodesulfobacteriota</taxon>
        <taxon>Desulfuromonadia</taxon>
        <taxon>Geobacterales</taxon>
        <taxon>Geobacteraceae</taxon>
        <taxon>Geomobilimonas</taxon>
    </lineage>
</organism>
<sequence>MQTIRARVFFHLAAFAAFLLCLPITASSARAAPAAEGGVVVYYFHGTLRCETCLLIETLAEGTLQADFPEELANGRLVWRPLSVDLPENAHFVKDFGLGANELVVIRQHKDGGATWGKVPDIWNLAANPGRFSQRLREEVVRFLEMRI</sequence>
<keyword evidence="3" id="KW-1185">Reference proteome</keyword>
<feature type="signal peptide" evidence="1">
    <location>
        <begin position="1"/>
        <end position="31"/>
    </location>
</feature>
<accession>A0ABS5SCW4</accession>
<gene>
    <name evidence="2" type="ORF">KI810_09120</name>
</gene>